<keyword evidence="2" id="KW-0175">Coiled coil</keyword>
<dbReference type="Pfam" id="PF04012">
    <property type="entry name" value="PspA_IM30"/>
    <property type="match status" value="1"/>
</dbReference>
<dbReference type="EMBL" id="CP046620">
    <property type="protein sequence ID" value="QHQ33993.1"/>
    <property type="molecule type" value="Genomic_DNA"/>
</dbReference>
<sequence length="227" mass="25537">MFRTLNTLMRGAAARQEEALVDRFAVDLLDQKVRDCETNLRAAKATLAALISRHRTEQRQLEAVNDRLSDMTARAEEALKAGAEDLVLKAAQAIAELENERDTRQKAVESVTARVERMRDSLDRAHRRVVDLRQAAMLARATDQERKAQKRFSNTITRTSDMTEAEELVERIMGQRDPFEEDEILSEIDADLTGKTARDDLAAAGYGPKLKTSAEDVIARLKAKQDK</sequence>
<organism evidence="3 4">
    <name type="scientific">Algicella marina</name>
    <dbReference type="NCBI Taxonomy" id="2683284"/>
    <lineage>
        <taxon>Bacteria</taxon>
        <taxon>Pseudomonadati</taxon>
        <taxon>Pseudomonadota</taxon>
        <taxon>Alphaproteobacteria</taxon>
        <taxon>Rhodobacterales</taxon>
        <taxon>Paracoccaceae</taxon>
        <taxon>Algicella</taxon>
    </lineage>
</organism>
<dbReference type="AlphaFoldDB" id="A0A6P1SXC9"/>
<comment type="similarity">
    <text evidence="1">Belongs to the PspA/Vipp/IM30 family.</text>
</comment>
<reference evidence="3 4" key="1">
    <citation type="submission" date="2019-12" db="EMBL/GenBank/DDBJ databases">
        <title>Complete genome sequence of Algicella marina strain 9Alg 56(T) isolated from the red alga Tichocarpus crinitus.</title>
        <authorList>
            <person name="Kim S.-G."/>
            <person name="Nedashkovskaya O.I."/>
        </authorList>
    </citation>
    <scope>NUCLEOTIDE SEQUENCE [LARGE SCALE GENOMIC DNA]</scope>
    <source>
        <strain evidence="3 4">9Alg 56</strain>
    </source>
</reference>
<protein>
    <submittedName>
        <fullName evidence="3">PspA/IM30 family protein</fullName>
    </submittedName>
</protein>
<feature type="coiled-coil region" evidence="2">
    <location>
        <begin position="26"/>
        <end position="135"/>
    </location>
</feature>
<dbReference type="Proteomes" id="UP000464495">
    <property type="component" value="Chromosome"/>
</dbReference>
<name>A0A6P1SXC9_9RHOB</name>
<evidence type="ECO:0000313" key="4">
    <source>
        <dbReference type="Proteomes" id="UP000464495"/>
    </source>
</evidence>
<dbReference type="InterPro" id="IPR007157">
    <property type="entry name" value="PspA_VIPP1"/>
</dbReference>
<evidence type="ECO:0000313" key="3">
    <source>
        <dbReference type="EMBL" id="QHQ33993.1"/>
    </source>
</evidence>
<keyword evidence="4" id="KW-1185">Reference proteome</keyword>
<dbReference type="RefSeq" id="WP_161860564.1">
    <property type="nucleotide sequence ID" value="NZ_CP046620.1"/>
</dbReference>
<gene>
    <name evidence="3" type="ORF">GO499_01740</name>
</gene>
<evidence type="ECO:0000256" key="1">
    <source>
        <dbReference type="ARBA" id="ARBA00043985"/>
    </source>
</evidence>
<dbReference type="KEGG" id="amaq:GO499_01740"/>
<evidence type="ECO:0000256" key="2">
    <source>
        <dbReference type="SAM" id="Coils"/>
    </source>
</evidence>
<proteinExistence type="inferred from homology"/>
<accession>A0A6P1SXC9</accession>